<reference evidence="2 3" key="1">
    <citation type="submission" date="2019-03" db="EMBL/GenBank/DDBJ databases">
        <title>Genomic Encyclopedia of Archaeal and Bacterial Type Strains, Phase II (KMG-II): from individual species to whole genera.</title>
        <authorList>
            <person name="Goeker M."/>
        </authorList>
    </citation>
    <scope>NUCLEOTIDE SEQUENCE [LARGE SCALE GENOMIC DNA]</scope>
    <source>
        <strain evidence="2 3">DSM 24782</strain>
    </source>
</reference>
<name>A0A4R7FTJ1_9MICO</name>
<comment type="caution">
    <text evidence="2">The sequence shown here is derived from an EMBL/GenBank/DDBJ whole genome shotgun (WGS) entry which is preliminary data.</text>
</comment>
<dbReference type="Proteomes" id="UP000295344">
    <property type="component" value="Unassembled WGS sequence"/>
</dbReference>
<gene>
    <name evidence="2" type="ORF">CLV52_1694</name>
</gene>
<dbReference type="RefSeq" id="WP_133765749.1">
    <property type="nucleotide sequence ID" value="NZ_BAAARP010000003.1"/>
</dbReference>
<proteinExistence type="predicted"/>
<keyword evidence="3" id="KW-1185">Reference proteome</keyword>
<sequence length="66" mass="6756">MFVTAIALVVYIIYGVVALVGLLVLGSGIYVRRKDPGGGRALIVVCAVIVLLPVGVAASSYLPGQN</sequence>
<protein>
    <submittedName>
        <fullName evidence="2">Uncharacterized protein</fullName>
    </submittedName>
</protein>
<keyword evidence="1" id="KW-1133">Transmembrane helix</keyword>
<feature type="transmembrane region" description="Helical" evidence="1">
    <location>
        <begin position="6"/>
        <end position="30"/>
    </location>
</feature>
<dbReference type="EMBL" id="SOAM01000001">
    <property type="protein sequence ID" value="TDS81118.1"/>
    <property type="molecule type" value="Genomic_DNA"/>
</dbReference>
<accession>A0A4R7FTJ1</accession>
<keyword evidence="1" id="KW-0472">Membrane</keyword>
<keyword evidence="1" id="KW-0812">Transmembrane</keyword>
<feature type="transmembrane region" description="Helical" evidence="1">
    <location>
        <begin position="42"/>
        <end position="62"/>
    </location>
</feature>
<dbReference type="AlphaFoldDB" id="A0A4R7FTJ1"/>
<evidence type="ECO:0000256" key="1">
    <source>
        <dbReference type="SAM" id="Phobius"/>
    </source>
</evidence>
<organism evidence="2 3">
    <name type="scientific">Amnibacterium kyonggiense</name>
    <dbReference type="NCBI Taxonomy" id="595671"/>
    <lineage>
        <taxon>Bacteria</taxon>
        <taxon>Bacillati</taxon>
        <taxon>Actinomycetota</taxon>
        <taxon>Actinomycetes</taxon>
        <taxon>Micrococcales</taxon>
        <taxon>Microbacteriaceae</taxon>
        <taxon>Amnibacterium</taxon>
    </lineage>
</organism>
<evidence type="ECO:0000313" key="3">
    <source>
        <dbReference type="Proteomes" id="UP000295344"/>
    </source>
</evidence>
<evidence type="ECO:0000313" key="2">
    <source>
        <dbReference type="EMBL" id="TDS81118.1"/>
    </source>
</evidence>